<feature type="region of interest" description="Disordered" evidence="11">
    <location>
        <begin position="620"/>
        <end position="676"/>
    </location>
</feature>
<dbReference type="PROSITE" id="PS50157">
    <property type="entry name" value="ZINC_FINGER_C2H2_2"/>
    <property type="match status" value="7"/>
</dbReference>
<evidence type="ECO:0000256" key="5">
    <source>
        <dbReference type="ARBA" id="ARBA00022771"/>
    </source>
</evidence>
<feature type="domain" description="C2H2-type" evidence="12">
    <location>
        <begin position="297"/>
        <end position="324"/>
    </location>
</feature>
<keyword evidence="9" id="KW-0539">Nucleus</keyword>
<name>A0AAV1LEM0_9NEOP</name>
<dbReference type="PANTHER" id="PTHR47772">
    <property type="entry name" value="ZINC FINGER PROTEIN 200"/>
    <property type="match status" value="1"/>
</dbReference>
<dbReference type="Proteomes" id="UP001314205">
    <property type="component" value="Unassembled WGS sequence"/>
</dbReference>
<dbReference type="InterPro" id="IPR013087">
    <property type="entry name" value="Znf_C2H2_type"/>
</dbReference>
<dbReference type="Gene3D" id="3.30.160.60">
    <property type="entry name" value="Classic Zinc Finger"/>
    <property type="match status" value="6"/>
</dbReference>
<evidence type="ECO:0000256" key="11">
    <source>
        <dbReference type="SAM" id="MobiDB-lite"/>
    </source>
</evidence>
<evidence type="ECO:0000259" key="12">
    <source>
        <dbReference type="PROSITE" id="PS50157"/>
    </source>
</evidence>
<sequence length="676" mass="77408">MASNLPFLGSICEGCLSIDRRLTAITEENNLKIFGELLGDLDSISQPLLLCWECTAIIKKISRFIRQVKTAHNCLVKYMVQQSTHLLPLSKLSKKDVDTNTQEFKYDETLELSQNLHEPDGTLPLTFIKIEDQDHESVDDFYIDDVCDKNVEEQGLDNEDLKTVIKSDPFIQEDAIHNGKTKTNDNKRKTLTEDFTDSDDEPLKLKKKDTELETERVQRKSKKRKKKKEEIKIDRRKHPAPKREKPAGVVTNSRVSKKLQQLNMDSSQLEMVVLSWEEVQEERQKALLSETFTRHEYRCYDCALGFNHRFKLDNHMKKHDPESGPEVCNICKVRCRDAHALCAHRRRHRVRWRCVQCGGAWSRAGVGADHVARQHGAPAPAHRCSVCGHRAPTLGKLRNHIKNHSERQKCDLCGKTFRDRTSLRTHLFIHNGEKEYECPRCGKRFLFKKAMQIHLVTHESSAQVYCYQCDMNFKNQMSYNQHIKYNLKHIDPAKLKYACQLCDKKFVKAKRLEEHNLAVHLKVTPIQCTMPGCSFACSSRPVLRTHVRVTHRNVRARPNHVCDVCGKAYTSKKSLEGHLRAHSGERPFGCARCPAAFGYEAALYNHNRLVHLKPKIGRGRNATSDAAAGAVPAVEPSVPRDPVETTVPQDWRSVELSIQPEEVSSRQSVTDTMSLK</sequence>
<dbReference type="AlphaFoldDB" id="A0AAV1LEM0"/>
<feature type="domain" description="C2H2-type" evidence="12">
    <location>
        <begin position="408"/>
        <end position="435"/>
    </location>
</feature>
<comment type="similarity">
    <text evidence="2">Belongs to the krueppel C2H2-type zinc-finger protein family.</text>
</comment>
<dbReference type="InterPro" id="IPR036236">
    <property type="entry name" value="Znf_C2H2_sf"/>
</dbReference>
<comment type="subcellular location">
    <subcellularLocation>
        <location evidence="1">Nucleus</location>
    </subcellularLocation>
</comment>
<evidence type="ECO:0000256" key="7">
    <source>
        <dbReference type="ARBA" id="ARBA00023015"/>
    </source>
</evidence>
<feature type="domain" description="C2H2-type" evidence="12">
    <location>
        <begin position="497"/>
        <end position="525"/>
    </location>
</feature>
<feature type="domain" description="C2H2-type" evidence="12">
    <location>
        <begin position="560"/>
        <end position="587"/>
    </location>
</feature>
<evidence type="ECO:0000256" key="1">
    <source>
        <dbReference type="ARBA" id="ARBA00004123"/>
    </source>
</evidence>
<evidence type="ECO:0000256" key="6">
    <source>
        <dbReference type="ARBA" id="ARBA00022833"/>
    </source>
</evidence>
<feature type="region of interest" description="Disordered" evidence="11">
    <location>
        <begin position="175"/>
        <end position="251"/>
    </location>
</feature>
<evidence type="ECO:0000256" key="3">
    <source>
        <dbReference type="ARBA" id="ARBA00022723"/>
    </source>
</evidence>
<dbReference type="SMART" id="SM00355">
    <property type="entry name" value="ZnF_C2H2"/>
    <property type="match status" value="10"/>
</dbReference>
<accession>A0AAV1LEM0</accession>
<dbReference type="GO" id="GO:0008270">
    <property type="term" value="F:zinc ion binding"/>
    <property type="evidence" value="ECO:0007669"/>
    <property type="project" value="UniProtKB-KW"/>
</dbReference>
<feature type="domain" description="C2H2-type" evidence="12">
    <location>
        <begin position="436"/>
        <end position="463"/>
    </location>
</feature>
<dbReference type="Pfam" id="PF00096">
    <property type="entry name" value="zf-C2H2"/>
    <property type="match status" value="1"/>
</dbReference>
<keyword evidence="5 10" id="KW-0863">Zinc-finger</keyword>
<dbReference type="Pfam" id="PF13912">
    <property type="entry name" value="zf-C2H2_6"/>
    <property type="match status" value="1"/>
</dbReference>
<evidence type="ECO:0000256" key="4">
    <source>
        <dbReference type="ARBA" id="ARBA00022737"/>
    </source>
</evidence>
<comment type="caution">
    <text evidence="13">The sequence shown here is derived from an EMBL/GenBank/DDBJ whole genome shotgun (WGS) entry which is preliminary data.</text>
</comment>
<dbReference type="PANTHER" id="PTHR47772:SF15">
    <property type="entry name" value="REDUCED EXPRESSION 2-RELATED"/>
    <property type="match status" value="1"/>
</dbReference>
<feature type="compositionally biased region" description="Basic and acidic residues" evidence="11">
    <location>
        <begin position="175"/>
        <end position="192"/>
    </location>
</feature>
<feature type="domain" description="C2H2-type" evidence="12">
    <location>
        <begin position="588"/>
        <end position="616"/>
    </location>
</feature>
<evidence type="ECO:0000313" key="13">
    <source>
        <dbReference type="EMBL" id="CAK1592692.1"/>
    </source>
</evidence>
<dbReference type="GO" id="GO:0005634">
    <property type="term" value="C:nucleus"/>
    <property type="evidence" value="ECO:0007669"/>
    <property type="project" value="UniProtKB-SubCell"/>
</dbReference>
<evidence type="ECO:0000256" key="8">
    <source>
        <dbReference type="ARBA" id="ARBA00023163"/>
    </source>
</evidence>
<protein>
    <recommendedName>
        <fullName evidence="12">C2H2-type domain-containing protein</fullName>
    </recommendedName>
</protein>
<gene>
    <name evidence="13" type="ORF">PARMNEM_LOCUS12596</name>
</gene>
<evidence type="ECO:0000256" key="2">
    <source>
        <dbReference type="ARBA" id="ARBA00006991"/>
    </source>
</evidence>
<keyword evidence="7" id="KW-0805">Transcription regulation</keyword>
<dbReference type="InterPro" id="IPR050636">
    <property type="entry name" value="C2H2-ZF_domain-containing"/>
</dbReference>
<organism evidence="13 14">
    <name type="scientific">Parnassius mnemosyne</name>
    <name type="common">clouded apollo</name>
    <dbReference type="NCBI Taxonomy" id="213953"/>
    <lineage>
        <taxon>Eukaryota</taxon>
        <taxon>Metazoa</taxon>
        <taxon>Ecdysozoa</taxon>
        <taxon>Arthropoda</taxon>
        <taxon>Hexapoda</taxon>
        <taxon>Insecta</taxon>
        <taxon>Pterygota</taxon>
        <taxon>Neoptera</taxon>
        <taxon>Endopterygota</taxon>
        <taxon>Lepidoptera</taxon>
        <taxon>Glossata</taxon>
        <taxon>Ditrysia</taxon>
        <taxon>Papilionoidea</taxon>
        <taxon>Papilionidae</taxon>
        <taxon>Parnassiinae</taxon>
        <taxon>Parnassini</taxon>
        <taxon>Parnassius</taxon>
        <taxon>Driopa</taxon>
    </lineage>
</organism>
<dbReference type="EMBL" id="CAVLGL010000087">
    <property type="protein sequence ID" value="CAK1592692.1"/>
    <property type="molecule type" value="Genomic_DNA"/>
</dbReference>
<evidence type="ECO:0000256" key="10">
    <source>
        <dbReference type="PROSITE-ProRule" id="PRU00042"/>
    </source>
</evidence>
<reference evidence="13 14" key="1">
    <citation type="submission" date="2023-11" db="EMBL/GenBank/DDBJ databases">
        <authorList>
            <person name="Hedman E."/>
            <person name="Englund M."/>
            <person name="Stromberg M."/>
            <person name="Nyberg Akerstrom W."/>
            <person name="Nylinder S."/>
            <person name="Jareborg N."/>
            <person name="Kallberg Y."/>
            <person name="Kronander E."/>
        </authorList>
    </citation>
    <scope>NUCLEOTIDE SEQUENCE [LARGE SCALE GENOMIC DNA]</scope>
</reference>
<keyword evidence="3" id="KW-0479">Metal-binding</keyword>
<feature type="domain" description="C2H2-type" evidence="12">
    <location>
        <begin position="382"/>
        <end position="409"/>
    </location>
</feature>
<keyword evidence="8" id="KW-0804">Transcription</keyword>
<feature type="compositionally biased region" description="Polar residues" evidence="11">
    <location>
        <begin position="665"/>
        <end position="676"/>
    </location>
</feature>
<keyword evidence="6" id="KW-0862">Zinc</keyword>
<evidence type="ECO:0000256" key="9">
    <source>
        <dbReference type="ARBA" id="ARBA00023242"/>
    </source>
</evidence>
<feature type="compositionally biased region" description="Basic and acidic residues" evidence="11">
    <location>
        <begin position="201"/>
        <end position="218"/>
    </location>
</feature>
<dbReference type="FunFam" id="3.30.160.60:FF:000100">
    <property type="entry name" value="Zinc finger 45-like"/>
    <property type="match status" value="1"/>
</dbReference>
<evidence type="ECO:0000313" key="14">
    <source>
        <dbReference type="Proteomes" id="UP001314205"/>
    </source>
</evidence>
<dbReference type="PROSITE" id="PS00028">
    <property type="entry name" value="ZINC_FINGER_C2H2_1"/>
    <property type="match status" value="7"/>
</dbReference>
<dbReference type="SUPFAM" id="SSF57667">
    <property type="entry name" value="beta-beta-alpha zinc fingers"/>
    <property type="match status" value="4"/>
</dbReference>
<keyword evidence="14" id="KW-1185">Reference proteome</keyword>
<proteinExistence type="inferred from homology"/>
<keyword evidence="4" id="KW-0677">Repeat</keyword>